<evidence type="ECO:0000256" key="1">
    <source>
        <dbReference type="SAM" id="MobiDB-lite"/>
    </source>
</evidence>
<organism evidence="2 3">
    <name type="scientific">Diaporthe eres</name>
    <name type="common">Phomopsis oblonga</name>
    <dbReference type="NCBI Taxonomy" id="83184"/>
    <lineage>
        <taxon>Eukaryota</taxon>
        <taxon>Fungi</taxon>
        <taxon>Dikarya</taxon>
        <taxon>Ascomycota</taxon>
        <taxon>Pezizomycotina</taxon>
        <taxon>Sordariomycetes</taxon>
        <taxon>Sordariomycetidae</taxon>
        <taxon>Diaporthales</taxon>
        <taxon>Diaporthaceae</taxon>
        <taxon>Diaporthe</taxon>
        <taxon>Diaporthe eres species complex</taxon>
    </lineage>
</organism>
<name>A0ABR1NNG1_DIAER</name>
<accession>A0ABR1NNG1</accession>
<evidence type="ECO:0000313" key="2">
    <source>
        <dbReference type="EMBL" id="KAK7708665.1"/>
    </source>
</evidence>
<keyword evidence="3" id="KW-1185">Reference proteome</keyword>
<protein>
    <submittedName>
        <fullName evidence="2">Uncharacterized protein</fullName>
    </submittedName>
</protein>
<reference evidence="2 3" key="1">
    <citation type="submission" date="2024-02" db="EMBL/GenBank/DDBJ databases">
        <title>De novo assembly and annotation of 12 fungi associated with fruit tree decline syndrome in Ontario, Canada.</title>
        <authorList>
            <person name="Sulman M."/>
            <person name="Ellouze W."/>
            <person name="Ilyukhin E."/>
        </authorList>
    </citation>
    <scope>NUCLEOTIDE SEQUENCE [LARGE SCALE GENOMIC DNA]</scope>
    <source>
        <strain evidence="2 3">M169</strain>
    </source>
</reference>
<feature type="compositionally biased region" description="Polar residues" evidence="1">
    <location>
        <begin position="82"/>
        <end position="94"/>
    </location>
</feature>
<proteinExistence type="predicted"/>
<gene>
    <name evidence="2" type="ORF">SLS63_013471</name>
</gene>
<sequence>MPSDWVLRQLFGQLGDQEADVATSFRACGCSEDVQSTGTHGSGEANALRRDLRAFRRRVAAASFGDNLNDELFKSLVARLESQASAPKQRTTAPSDEPAKNTRDVGTQTEPAFPEARGPAVDGATTTPVDGRAESTSEIGSKTSPGEERTESPTNSENSEEPSHGPLTLMRLPPEVRAQIWWEALRPDAGFLPIVPWTALRNGYADRSTGRIRARIRTRSTGRFHRARTAQVDRKARPFSDDRSSECRGFDNSWRRAGEEIGAPFTGGWGLLHVNKQLYEEVEAAYWRRVVADGLMLSFGRGIKTGDYWGLAVARCFFNDFTTLYLQKIQRMHLDLRRPDYDDGPNGTNIHFQWIEDTDYPDARLQSSEHWVARMRNITGLTRLRLRVMYAPRDPDTINARLDQDPGVQRTIHFMSMLRGSMLVNGDALGVGNMRAWANKRYLEFATAERFRIVVQCDDSWDEETKEHRHYMEDDDYDPIGGLNNFEDQFRWDPDADN</sequence>
<dbReference type="Proteomes" id="UP001430848">
    <property type="component" value="Unassembled WGS sequence"/>
</dbReference>
<feature type="region of interest" description="Disordered" evidence="1">
    <location>
        <begin position="82"/>
        <end position="171"/>
    </location>
</feature>
<feature type="compositionally biased region" description="Polar residues" evidence="1">
    <location>
        <begin position="124"/>
        <end position="144"/>
    </location>
</feature>
<dbReference type="EMBL" id="JAKNSF020000182">
    <property type="protein sequence ID" value="KAK7708665.1"/>
    <property type="molecule type" value="Genomic_DNA"/>
</dbReference>
<comment type="caution">
    <text evidence="2">The sequence shown here is derived from an EMBL/GenBank/DDBJ whole genome shotgun (WGS) entry which is preliminary data.</text>
</comment>
<evidence type="ECO:0000313" key="3">
    <source>
        <dbReference type="Proteomes" id="UP001430848"/>
    </source>
</evidence>